<dbReference type="InterPro" id="IPR003838">
    <property type="entry name" value="ABC3_permease_C"/>
</dbReference>
<evidence type="ECO:0000256" key="4">
    <source>
        <dbReference type="ARBA" id="ARBA00022519"/>
    </source>
</evidence>
<evidence type="ECO:0000259" key="12">
    <source>
        <dbReference type="PROSITE" id="PS50893"/>
    </source>
</evidence>
<evidence type="ECO:0000256" key="1">
    <source>
        <dbReference type="ARBA" id="ARBA00004429"/>
    </source>
</evidence>
<dbReference type="Pfam" id="PF12704">
    <property type="entry name" value="MacB_PCD"/>
    <property type="match status" value="1"/>
</dbReference>
<dbReference type="Gene3D" id="3.40.50.300">
    <property type="entry name" value="P-loop containing nucleotide triphosphate hydrolases"/>
    <property type="match status" value="1"/>
</dbReference>
<feature type="transmembrane region" description="Helical" evidence="11">
    <location>
        <begin position="641"/>
        <end position="661"/>
    </location>
</feature>
<organism evidence="13">
    <name type="scientific">hydrothermal vent metagenome</name>
    <dbReference type="NCBI Taxonomy" id="652676"/>
    <lineage>
        <taxon>unclassified sequences</taxon>
        <taxon>metagenomes</taxon>
        <taxon>ecological metagenomes</taxon>
    </lineage>
</organism>
<evidence type="ECO:0000256" key="10">
    <source>
        <dbReference type="ARBA" id="ARBA00038388"/>
    </source>
</evidence>
<dbReference type="InterPro" id="IPR017911">
    <property type="entry name" value="MacB-like_ATP-bd"/>
</dbReference>
<feature type="transmembrane region" description="Helical" evidence="11">
    <location>
        <begin position="609"/>
        <end position="635"/>
    </location>
</feature>
<dbReference type="GO" id="GO:0005886">
    <property type="term" value="C:plasma membrane"/>
    <property type="evidence" value="ECO:0007669"/>
    <property type="project" value="UniProtKB-SubCell"/>
</dbReference>
<accession>A0A3B1A944</accession>
<dbReference type="InterPro" id="IPR027417">
    <property type="entry name" value="P-loop_NTPase"/>
</dbReference>
<feature type="transmembrane region" description="Helical" evidence="11">
    <location>
        <begin position="300"/>
        <end position="320"/>
    </location>
</feature>
<dbReference type="InterPro" id="IPR015854">
    <property type="entry name" value="ABC_transpr_LolD-like"/>
</dbReference>
<dbReference type="InterPro" id="IPR003439">
    <property type="entry name" value="ABC_transporter-like_ATP-bd"/>
</dbReference>
<gene>
    <name evidence="13" type="ORF">MNBD_GAMMA22-2974</name>
</gene>
<keyword evidence="8 11" id="KW-1133">Transmembrane helix</keyword>
<evidence type="ECO:0000256" key="3">
    <source>
        <dbReference type="ARBA" id="ARBA00022475"/>
    </source>
</evidence>
<evidence type="ECO:0000256" key="11">
    <source>
        <dbReference type="SAM" id="Phobius"/>
    </source>
</evidence>
<evidence type="ECO:0000256" key="8">
    <source>
        <dbReference type="ARBA" id="ARBA00022989"/>
    </source>
</evidence>
<dbReference type="InterPro" id="IPR017871">
    <property type="entry name" value="ABC_transporter-like_CS"/>
</dbReference>
<evidence type="ECO:0000256" key="5">
    <source>
        <dbReference type="ARBA" id="ARBA00022692"/>
    </source>
</evidence>
<evidence type="ECO:0000256" key="7">
    <source>
        <dbReference type="ARBA" id="ARBA00022840"/>
    </source>
</evidence>
<evidence type="ECO:0000256" key="6">
    <source>
        <dbReference type="ARBA" id="ARBA00022741"/>
    </source>
</evidence>
<dbReference type="PANTHER" id="PTHR24220:SF86">
    <property type="entry name" value="ABC TRANSPORTER ABCH.1"/>
    <property type="match status" value="1"/>
</dbReference>
<dbReference type="EMBL" id="UOFS01000044">
    <property type="protein sequence ID" value="VAX00542.1"/>
    <property type="molecule type" value="Genomic_DNA"/>
</dbReference>
<keyword evidence="3" id="KW-1003">Cell membrane</keyword>
<evidence type="ECO:0000313" key="13">
    <source>
        <dbReference type="EMBL" id="VAX00542.1"/>
    </source>
</evidence>
<dbReference type="PANTHER" id="PTHR24220">
    <property type="entry name" value="IMPORT ATP-BINDING PROTEIN"/>
    <property type="match status" value="1"/>
</dbReference>
<dbReference type="CDD" id="cd03255">
    <property type="entry name" value="ABC_MJ0796_LolCDE_FtsE"/>
    <property type="match status" value="1"/>
</dbReference>
<keyword evidence="5 11" id="KW-0812">Transmembrane</keyword>
<protein>
    <submittedName>
        <fullName evidence="13">Macrolide export ATP-binding/permease protein MacB</fullName>
    </submittedName>
</protein>
<dbReference type="Pfam" id="PF00005">
    <property type="entry name" value="ABC_tran"/>
    <property type="match status" value="1"/>
</dbReference>
<keyword evidence="4" id="KW-0997">Cell inner membrane</keyword>
<dbReference type="InterPro" id="IPR003593">
    <property type="entry name" value="AAA+_ATPase"/>
</dbReference>
<sequence length="677" mass="72528">MNEDTFVETSDKVLELKKIGRHFGSDPVVNALTDINFSLDSGDWLSITGPSGSGKSTLLNILGCLDKPSNGSFCIDGIETTSLTDKQRTGLRSQRIGFVFQSFHLLSYRSVLENVMLGEVYRKQPLVGRRERALDALKRVGLSHRVNYLPMKLSGGERQRVAIARALVGSPSMLLCDEPTGNLDSKNTESILKLFKKLNAGGLTLVIVTHDPAVAAIASRKVKIVDGRMISLEQVSKKSINAISELKQVITKKETLKYLARKKNKKSRPKLKPNIAESGMTIRDLLNEALAGMFARPTRMILTVLGVVIGLTALVATLGLTRTASNRIISQFDQLAATELFVSARPGKATGIVNPRALPWDAAVRLKRLNGVVAVGTLSEVDSGDDLVSASAIKDVLNQSAFKLSIHAASPDLFRAVRAELKVGRLPDAGHSKRTDRVAVLGPDAAERLGINSLQQLPAILIGDHLYLVIGILSDVARKPELLGSVIIPEGTAQRYFGLLGPGTIVIETKVGAAYLIAKQAPLAVRPDKPRVLKVEVPKEPKRVKDEVQSDLNVMFLMLGGLSLVVGAIGIANITLVGVMERTAEIGLRRAIGATRGHIAAQFLFESGVIGIIGGIIGASLGVLIVILVSAYQVWTPVLDSAAPLLSPLVGGGIGILSGIYPAMRAARMEPVEAFRN</sequence>
<feature type="transmembrane region" description="Helical" evidence="11">
    <location>
        <begin position="554"/>
        <end position="580"/>
    </location>
</feature>
<evidence type="ECO:0000256" key="9">
    <source>
        <dbReference type="ARBA" id="ARBA00023136"/>
    </source>
</evidence>
<evidence type="ECO:0000256" key="2">
    <source>
        <dbReference type="ARBA" id="ARBA00022448"/>
    </source>
</evidence>
<dbReference type="InterPro" id="IPR025857">
    <property type="entry name" value="MacB_PCD"/>
</dbReference>
<keyword evidence="6" id="KW-0547">Nucleotide-binding</keyword>
<feature type="domain" description="ABC transporter" evidence="12">
    <location>
        <begin position="14"/>
        <end position="251"/>
    </location>
</feature>
<dbReference type="Pfam" id="PF02687">
    <property type="entry name" value="FtsX"/>
    <property type="match status" value="1"/>
</dbReference>
<dbReference type="SMART" id="SM00382">
    <property type="entry name" value="AAA"/>
    <property type="match status" value="1"/>
</dbReference>
<comment type="subcellular location">
    <subcellularLocation>
        <location evidence="1">Cell inner membrane</location>
        <topology evidence="1">Multi-pass membrane protein</topology>
    </subcellularLocation>
</comment>
<dbReference type="PROSITE" id="PS50893">
    <property type="entry name" value="ABC_TRANSPORTER_2"/>
    <property type="match status" value="1"/>
</dbReference>
<keyword evidence="7 13" id="KW-0067">ATP-binding</keyword>
<dbReference type="SUPFAM" id="SSF52540">
    <property type="entry name" value="P-loop containing nucleoside triphosphate hydrolases"/>
    <property type="match status" value="1"/>
</dbReference>
<dbReference type="FunFam" id="3.40.50.300:FF:000032">
    <property type="entry name" value="Export ABC transporter ATP-binding protein"/>
    <property type="match status" value="1"/>
</dbReference>
<dbReference type="GO" id="GO:0016887">
    <property type="term" value="F:ATP hydrolysis activity"/>
    <property type="evidence" value="ECO:0007669"/>
    <property type="project" value="InterPro"/>
</dbReference>
<dbReference type="GO" id="GO:0005524">
    <property type="term" value="F:ATP binding"/>
    <property type="evidence" value="ECO:0007669"/>
    <property type="project" value="UniProtKB-KW"/>
</dbReference>
<proteinExistence type="inferred from homology"/>
<dbReference type="AlphaFoldDB" id="A0A3B1A944"/>
<keyword evidence="9 11" id="KW-0472">Membrane</keyword>
<name>A0A3B1A944_9ZZZZ</name>
<comment type="similarity">
    <text evidence="10">Belongs to the ABC transporter superfamily. Macrolide exporter (TC 3.A.1.122) family.</text>
</comment>
<keyword evidence="2" id="KW-0813">Transport</keyword>
<dbReference type="PROSITE" id="PS00211">
    <property type="entry name" value="ABC_TRANSPORTER_1"/>
    <property type="match status" value="1"/>
</dbReference>
<reference evidence="13" key="1">
    <citation type="submission" date="2018-06" db="EMBL/GenBank/DDBJ databases">
        <authorList>
            <person name="Zhirakovskaya E."/>
        </authorList>
    </citation>
    <scope>NUCLEOTIDE SEQUENCE</scope>
</reference>
<dbReference type="GO" id="GO:0022857">
    <property type="term" value="F:transmembrane transporter activity"/>
    <property type="evidence" value="ECO:0007669"/>
    <property type="project" value="UniProtKB-ARBA"/>
</dbReference>
<dbReference type="GO" id="GO:0098796">
    <property type="term" value="C:membrane protein complex"/>
    <property type="evidence" value="ECO:0007669"/>
    <property type="project" value="UniProtKB-ARBA"/>
</dbReference>